<keyword evidence="3" id="KW-1185">Reference proteome</keyword>
<evidence type="ECO:0000313" key="3">
    <source>
        <dbReference type="Proteomes" id="UP000004477"/>
    </source>
</evidence>
<organism evidence="2 3">
    <name type="scientific">Segatella copri DSM 18205</name>
    <dbReference type="NCBI Taxonomy" id="537011"/>
    <lineage>
        <taxon>Bacteria</taxon>
        <taxon>Pseudomonadati</taxon>
        <taxon>Bacteroidota</taxon>
        <taxon>Bacteroidia</taxon>
        <taxon>Bacteroidales</taxon>
        <taxon>Prevotellaceae</taxon>
        <taxon>Segatella</taxon>
    </lineage>
</organism>
<keyword evidence="1" id="KW-0472">Membrane</keyword>
<protein>
    <submittedName>
        <fullName evidence="2">Uncharacterized protein</fullName>
    </submittedName>
</protein>
<gene>
    <name evidence="2" type="ORF">PREVCOP_03966</name>
</gene>
<dbReference type="Proteomes" id="UP000004477">
    <property type="component" value="Unassembled WGS sequence"/>
</dbReference>
<reference evidence="2" key="1">
    <citation type="submission" date="2009-11" db="EMBL/GenBank/DDBJ databases">
        <authorList>
            <person name="Weinstock G."/>
            <person name="Sodergren E."/>
            <person name="Clifton S."/>
            <person name="Fulton L."/>
            <person name="Fulton B."/>
            <person name="Courtney L."/>
            <person name="Fronick C."/>
            <person name="Harrison M."/>
            <person name="Strong C."/>
            <person name="Farmer C."/>
            <person name="Delahaunty K."/>
            <person name="Markovic C."/>
            <person name="Hall O."/>
            <person name="Minx P."/>
            <person name="Tomlinson C."/>
            <person name="Mitreva M."/>
            <person name="Nelson J."/>
            <person name="Hou S."/>
            <person name="Wollam A."/>
            <person name="Pepin K.H."/>
            <person name="Johnson M."/>
            <person name="Bhonagiri V."/>
            <person name="Nash W.E."/>
            <person name="Warren W."/>
            <person name="Chinwalla A."/>
            <person name="Mardis E.R."/>
            <person name="Wilson R.K."/>
        </authorList>
    </citation>
    <scope>NUCLEOTIDE SEQUENCE [LARGE SCALE GENOMIC DNA]</scope>
    <source>
        <strain evidence="2">DSM 18205</strain>
    </source>
</reference>
<proteinExistence type="predicted"/>
<name>D1PA05_9BACT</name>
<accession>D1PA05</accession>
<evidence type="ECO:0000256" key="1">
    <source>
        <dbReference type="SAM" id="Phobius"/>
    </source>
</evidence>
<dbReference type="AlphaFoldDB" id="D1PA05"/>
<keyword evidence="1" id="KW-0812">Transmembrane</keyword>
<sequence>MVIKVIKHFSLALFSYNIILNNFNIILYIYSVPPETLNDLNDLDLNDRGTPVFECLFVV</sequence>
<dbReference type="PaxDb" id="537011-PREVCOP_03966"/>
<dbReference type="EMBL" id="ACBX02000005">
    <property type="protein sequence ID" value="EFB36588.1"/>
    <property type="molecule type" value="Genomic_DNA"/>
</dbReference>
<dbReference type="HOGENOM" id="CLU_2956743_0_0_10"/>
<comment type="caution">
    <text evidence="2">The sequence shown here is derived from an EMBL/GenBank/DDBJ whole genome shotgun (WGS) entry which is preliminary data.</text>
</comment>
<feature type="transmembrane region" description="Helical" evidence="1">
    <location>
        <begin position="12"/>
        <end position="30"/>
    </location>
</feature>
<evidence type="ECO:0000313" key="2">
    <source>
        <dbReference type="EMBL" id="EFB36588.1"/>
    </source>
</evidence>
<keyword evidence="1" id="KW-1133">Transmembrane helix</keyword>